<organism evidence="2 3">
    <name type="scientific">Leucothrix pacifica</name>
    <dbReference type="NCBI Taxonomy" id="1247513"/>
    <lineage>
        <taxon>Bacteria</taxon>
        <taxon>Pseudomonadati</taxon>
        <taxon>Pseudomonadota</taxon>
        <taxon>Gammaproteobacteria</taxon>
        <taxon>Thiotrichales</taxon>
        <taxon>Thiotrichaceae</taxon>
        <taxon>Leucothrix</taxon>
    </lineage>
</organism>
<dbReference type="InterPro" id="IPR013766">
    <property type="entry name" value="Thioredoxin_domain"/>
</dbReference>
<dbReference type="Proteomes" id="UP000245539">
    <property type="component" value="Unassembled WGS sequence"/>
</dbReference>
<comment type="caution">
    <text evidence="2">The sequence shown here is derived from an EMBL/GenBank/DDBJ whole genome shotgun (WGS) entry which is preliminary data.</text>
</comment>
<name>A0A317CL04_9GAMM</name>
<dbReference type="EMBL" id="QGKM01000013">
    <property type="protein sequence ID" value="PWQ99186.1"/>
    <property type="molecule type" value="Genomic_DNA"/>
</dbReference>
<gene>
    <name evidence="2" type="ORF">DKW60_07095</name>
</gene>
<evidence type="ECO:0000313" key="2">
    <source>
        <dbReference type="EMBL" id="PWQ99186.1"/>
    </source>
</evidence>
<sequence length="194" mass="21743">MAMASGKKTLLTILIVFVAPMVIGTVMFLNAERFGLSTQTTNYGTLIEPIVNLSVEGVNVDGDAADVEELVRNKWTLLYFAPEVCGEKCAARQALMKRIRLLTNEDMRRIQTASIYPQTPSNPDVLANEYANMHIGILNTKGADFKAQFPNIDEQPIYLIDPLGNLMMYYSGDTPDIKRIMKDFKRILKYSQIG</sequence>
<evidence type="ECO:0000259" key="1">
    <source>
        <dbReference type="PROSITE" id="PS51352"/>
    </source>
</evidence>
<protein>
    <recommendedName>
        <fullName evidence="1">Thioredoxin domain-containing protein</fullName>
    </recommendedName>
</protein>
<dbReference type="PROSITE" id="PS51352">
    <property type="entry name" value="THIOREDOXIN_2"/>
    <property type="match status" value="1"/>
</dbReference>
<dbReference type="InterPro" id="IPR036249">
    <property type="entry name" value="Thioredoxin-like_sf"/>
</dbReference>
<dbReference type="OrthoDB" id="9785445at2"/>
<dbReference type="RefSeq" id="WP_109836947.1">
    <property type="nucleotide sequence ID" value="NZ_QGKM01000013.1"/>
</dbReference>
<dbReference type="Gene3D" id="3.40.30.10">
    <property type="entry name" value="Glutaredoxin"/>
    <property type="match status" value="1"/>
</dbReference>
<dbReference type="AlphaFoldDB" id="A0A317CL04"/>
<feature type="domain" description="Thioredoxin" evidence="1">
    <location>
        <begin position="44"/>
        <end position="189"/>
    </location>
</feature>
<keyword evidence="3" id="KW-1185">Reference proteome</keyword>
<accession>A0A317CL04</accession>
<evidence type="ECO:0000313" key="3">
    <source>
        <dbReference type="Proteomes" id="UP000245539"/>
    </source>
</evidence>
<proteinExistence type="predicted"/>
<reference evidence="2 3" key="1">
    <citation type="submission" date="2018-05" db="EMBL/GenBank/DDBJ databases">
        <title>Leucothrix arctica sp. nov., isolated from Arctic seawater.</title>
        <authorList>
            <person name="Choi A."/>
            <person name="Baek K."/>
        </authorList>
    </citation>
    <scope>NUCLEOTIDE SEQUENCE [LARGE SCALE GENOMIC DNA]</scope>
    <source>
        <strain evidence="2 3">JCM 18388</strain>
    </source>
</reference>
<dbReference type="SUPFAM" id="SSF52833">
    <property type="entry name" value="Thioredoxin-like"/>
    <property type="match status" value="1"/>
</dbReference>